<dbReference type="EMBL" id="KI693270">
    <property type="protein sequence ID" value="ETM44712.1"/>
    <property type="molecule type" value="Genomic_DNA"/>
</dbReference>
<evidence type="ECO:0000313" key="2">
    <source>
        <dbReference type="EMBL" id="ETM44712.1"/>
    </source>
</evidence>
<dbReference type="Proteomes" id="UP000054532">
    <property type="component" value="Unassembled WGS sequence"/>
</dbReference>
<feature type="non-terminal residue" evidence="2">
    <location>
        <position position="1"/>
    </location>
</feature>
<feature type="compositionally biased region" description="Low complexity" evidence="1">
    <location>
        <begin position="10"/>
        <end position="21"/>
    </location>
</feature>
<dbReference type="VEuPathDB" id="FungiDB:PPTG_01874"/>
<name>W2N7R3_PHYNI</name>
<proteinExistence type="predicted"/>
<protein>
    <submittedName>
        <fullName evidence="2">Uncharacterized protein</fullName>
    </submittedName>
</protein>
<feature type="region of interest" description="Disordered" evidence="1">
    <location>
        <begin position="1"/>
        <end position="80"/>
    </location>
</feature>
<evidence type="ECO:0000256" key="1">
    <source>
        <dbReference type="SAM" id="MobiDB-lite"/>
    </source>
</evidence>
<dbReference type="AlphaFoldDB" id="W2N7R3"/>
<feature type="compositionally biased region" description="Basic and acidic residues" evidence="1">
    <location>
        <begin position="22"/>
        <end position="31"/>
    </location>
</feature>
<gene>
    <name evidence="2" type="ORF">L914_10078</name>
</gene>
<reference evidence="2" key="1">
    <citation type="submission" date="2013-11" db="EMBL/GenBank/DDBJ databases">
        <title>The Genome Sequence of Phytophthora parasitica IAC_01/95.</title>
        <authorList>
            <consortium name="The Broad Institute Genomics Platform"/>
            <person name="Russ C."/>
            <person name="Tyler B."/>
            <person name="Panabieres F."/>
            <person name="Shan W."/>
            <person name="Tripathy S."/>
            <person name="Grunwald N."/>
            <person name="Machado M."/>
            <person name="Johnson C.S."/>
            <person name="Arredondo F."/>
            <person name="Hong C."/>
            <person name="Coffey M."/>
            <person name="Young S.K."/>
            <person name="Zeng Q."/>
            <person name="Gargeya S."/>
            <person name="Fitzgerald M."/>
            <person name="Abouelleil A."/>
            <person name="Alvarado L."/>
            <person name="Chapman S.B."/>
            <person name="Gainer-Dewar J."/>
            <person name="Goldberg J."/>
            <person name="Griggs A."/>
            <person name="Gujja S."/>
            <person name="Hansen M."/>
            <person name="Howarth C."/>
            <person name="Imamovic A."/>
            <person name="Ireland A."/>
            <person name="Larimer J."/>
            <person name="McCowan C."/>
            <person name="Murphy C."/>
            <person name="Pearson M."/>
            <person name="Poon T.W."/>
            <person name="Priest M."/>
            <person name="Roberts A."/>
            <person name="Saif S."/>
            <person name="Shea T."/>
            <person name="Sykes S."/>
            <person name="Wortman J."/>
            <person name="Nusbaum C."/>
            <person name="Birren B."/>
        </authorList>
    </citation>
    <scope>NUCLEOTIDE SEQUENCE [LARGE SCALE GENOMIC DNA]</scope>
    <source>
        <strain evidence="2">IAC_01/95</strain>
    </source>
</reference>
<organism evidence="2">
    <name type="scientific">Phytophthora nicotianae</name>
    <name type="common">Potato buckeye rot agent</name>
    <name type="synonym">Phytophthora parasitica</name>
    <dbReference type="NCBI Taxonomy" id="4792"/>
    <lineage>
        <taxon>Eukaryota</taxon>
        <taxon>Sar</taxon>
        <taxon>Stramenopiles</taxon>
        <taxon>Oomycota</taxon>
        <taxon>Peronosporomycetes</taxon>
        <taxon>Peronosporales</taxon>
        <taxon>Peronosporaceae</taxon>
        <taxon>Phytophthora</taxon>
    </lineage>
</organism>
<sequence length="80" mass="8519">AEDEGPDVVGATKTAETGTTEGETKNRDTAEPKSPCVGEKATRATPDDELAQPKQRSMSGTRGRATPVKAVEPQSWQYSQ</sequence>
<accession>W2N7R3</accession>